<proteinExistence type="predicted"/>
<evidence type="ECO:0000256" key="1">
    <source>
        <dbReference type="ARBA" id="ARBA00023002"/>
    </source>
</evidence>
<sequence length="278" mass="29403">MRPLDQQTILITGATGGLGRALVHRAARHGMTVLAHGRDEQRLRALALEVEEATGTSIDTVVADLSDLREVDRLAAGVVDTYDELHVLVNNAGVGFGAPGSGREVSADGIELRFAVNHLAAYRLAARLATLLEVSAPARIVQVASAGQLALDPEDPLTEHGYDGVTAYRRAKLAQVMATYDLAGDLVGTGVSVTALHPATFMDTTMVRDAGQEPATTVEEGLDATWRLVAEEALDGVSGVYFDGQREGVTDPQADDPAARAWVRELSDRLIAGALTSR</sequence>
<gene>
    <name evidence="2" type="ORF">KRR39_05140</name>
</gene>
<dbReference type="GO" id="GO:0016491">
    <property type="term" value="F:oxidoreductase activity"/>
    <property type="evidence" value="ECO:0007669"/>
    <property type="project" value="UniProtKB-KW"/>
</dbReference>
<dbReference type="PANTHER" id="PTHR43157">
    <property type="entry name" value="PHOSPHATIDYLINOSITOL-GLYCAN BIOSYNTHESIS CLASS F PROTEIN-RELATED"/>
    <property type="match status" value="1"/>
</dbReference>
<reference evidence="2" key="1">
    <citation type="submission" date="2021-06" db="EMBL/GenBank/DDBJ databases">
        <title>Complete genome sequence of Nocardioides sp. G188.</title>
        <authorList>
            <person name="Im W.-T."/>
        </authorList>
    </citation>
    <scope>NUCLEOTIDE SEQUENCE</scope>
    <source>
        <strain evidence="2">G188</strain>
    </source>
</reference>
<protein>
    <submittedName>
        <fullName evidence="2">SDR family NAD(P)-dependent oxidoreductase</fullName>
    </submittedName>
</protein>
<dbReference type="KEGG" id="nps:KRR39_05140"/>
<dbReference type="EMBL" id="CP077062">
    <property type="protein sequence ID" value="QWZ09181.1"/>
    <property type="molecule type" value="Genomic_DNA"/>
</dbReference>
<dbReference type="RefSeq" id="WP_216941027.1">
    <property type="nucleotide sequence ID" value="NZ_CP077062.1"/>
</dbReference>
<accession>A0A975T0D1</accession>
<name>A0A975T0D1_9ACTN</name>
<dbReference type="PANTHER" id="PTHR43157:SF31">
    <property type="entry name" value="PHOSPHATIDYLINOSITOL-GLYCAN BIOSYNTHESIS CLASS F PROTEIN"/>
    <property type="match status" value="1"/>
</dbReference>
<dbReference type="AlphaFoldDB" id="A0A975T0D1"/>
<keyword evidence="1" id="KW-0560">Oxidoreductase</keyword>
<organism evidence="2 3">
    <name type="scientific">Nocardioides panacis</name>
    <dbReference type="NCBI Taxonomy" id="2849501"/>
    <lineage>
        <taxon>Bacteria</taxon>
        <taxon>Bacillati</taxon>
        <taxon>Actinomycetota</taxon>
        <taxon>Actinomycetes</taxon>
        <taxon>Propionibacteriales</taxon>
        <taxon>Nocardioidaceae</taxon>
        <taxon>Nocardioides</taxon>
    </lineage>
</organism>
<evidence type="ECO:0000313" key="3">
    <source>
        <dbReference type="Proteomes" id="UP000683575"/>
    </source>
</evidence>
<evidence type="ECO:0000313" key="2">
    <source>
        <dbReference type="EMBL" id="QWZ09181.1"/>
    </source>
</evidence>
<dbReference type="Proteomes" id="UP000683575">
    <property type="component" value="Chromosome"/>
</dbReference>
<keyword evidence="3" id="KW-1185">Reference proteome</keyword>
<dbReference type="InterPro" id="IPR002347">
    <property type="entry name" value="SDR_fam"/>
</dbReference>
<dbReference type="Pfam" id="PF00106">
    <property type="entry name" value="adh_short"/>
    <property type="match status" value="1"/>
</dbReference>